<dbReference type="InterPro" id="IPR007533">
    <property type="entry name" value="Cyt_c_oxidase_assmbl_CtaG"/>
</dbReference>
<evidence type="ECO:0000256" key="8">
    <source>
        <dbReference type="ARBA" id="ARBA00023004"/>
    </source>
</evidence>
<keyword evidence="8" id="KW-0408">Iron</keyword>
<evidence type="ECO:0000256" key="15">
    <source>
        <dbReference type="ARBA" id="ARBA00065979"/>
    </source>
</evidence>
<dbReference type="HOGENOM" id="CLU_425883_0_0_1"/>
<keyword evidence="11 16" id="KW-0472">Membrane</keyword>
<dbReference type="eggNOG" id="KOG2540">
    <property type="taxonomic scope" value="Eukaryota"/>
</dbReference>
<comment type="similarity">
    <text evidence="14">In the C-terminal section; belongs to the COX11/CtaG family.</text>
</comment>
<evidence type="ECO:0000256" key="2">
    <source>
        <dbReference type="ARBA" id="ARBA00004243"/>
    </source>
</evidence>
<feature type="transmembrane region" description="Helical" evidence="16">
    <location>
        <begin position="556"/>
        <end position="577"/>
    </location>
</feature>
<dbReference type="OrthoDB" id="1704689at2759"/>
<proteinExistence type="inferred from homology"/>
<dbReference type="AlphaFoldDB" id="S9Q3V3"/>
<evidence type="ECO:0000256" key="6">
    <source>
        <dbReference type="ARBA" id="ARBA00022946"/>
    </source>
</evidence>
<evidence type="ECO:0000256" key="7">
    <source>
        <dbReference type="ARBA" id="ARBA00022989"/>
    </source>
</evidence>
<dbReference type="InterPro" id="IPR015324">
    <property type="entry name" value="Ribosomal_Rsm22-like"/>
</dbReference>
<evidence type="ECO:0000256" key="14">
    <source>
        <dbReference type="ARBA" id="ARBA00061641"/>
    </source>
</evidence>
<dbReference type="FunFam" id="2.60.370.10:FF:000001">
    <property type="entry name" value="COX11 cytochrome c oxidase assembly homolog"/>
    <property type="match status" value="1"/>
</dbReference>
<keyword evidence="3 16" id="KW-0812">Transmembrane</keyword>
<evidence type="ECO:0000256" key="16">
    <source>
        <dbReference type="SAM" id="Phobius"/>
    </source>
</evidence>
<dbReference type="Gene3D" id="3.40.50.150">
    <property type="entry name" value="Vaccinia Virus protein VP39"/>
    <property type="match status" value="1"/>
</dbReference>
<dbReference type="SUPFAM" id="SSF110111">
    <property type="entry name" value="Ctag/Cox11"/>
    <property type="match status" value="1"/>
</dbReference>
<keyword evidence="4" id="KW-0479">Metal-binding</keyword>
<dbReference type="Pfam" id="PF09243">
    <property type="entry name" value="Rsm22"/>
    <property type="match status" value="1"/>
</dbReference>
<dbReference type="EMBL" id="KE503206">
    <property type="protein sequence ID" value="EPX74762.1"/>
    <property type="molecule type" value="Genomic_DNA"/>
</dbReference>
<dbReference type="InterPro" id="IPR029063">
    <property type="entry name" value="SAM-dependent_MTases_sf"/>
</dbReference>
<comment type="function">
    <text evidence="1">Exerts its effect at some terminal stage of cytochrome c oxidase synthesis, probably by being involved in the insertion of the copper B into subunit I.</text>
</comment>
<organism evidence="17 18">
    <name type="scientific">Schizosaccharomyces octosporus (strain yFS286)</name>
    <name type="common">Fission yeast</name>
    <name type="synonym">Octosporomyces octosporus</name>
    <dbReference type="NCBI Taxonomy" id="483514"/>
    <lineage>
        <taxon>Eukaryota</taxon>
        <taxon>Fungi</taxon>
        <taxon>Dikarya</taxon>
        <taxon>Ascomycota</taxon>
        <taxon>Taphrinomycotina</taxon>
        <taxon>Schizosaccharomycetes</taxon>
        <taxon>Schizosaccharomycetales</taxon>
        <taxon>Schizosaccharomycetaceae</taxon>
        <taxon>Schizosaccharomyces</taxon>
    </lineage>
</organism>
<evidence type="ECO:0000256" key="10">
    <source>
        <dbReference type="ARBA" id="ARBA00023128"/>
    </source>
</evidence>
<evidence type="ECO:0000256" key="5">
    <source>
        <dbReference type="ARBA" id="ARBA00022792"/>
    </source>
</evidence>
<evidence type="ECO:0000256" key="9">
    <source>
        <dbReference type="ARBA" id="ARBA00023014"/>
    </source>
</evidence>
<evidence type="ECO:0000256" key="1">
    <source>
        <dbReference type="ARBA" id="ARBA00004007"/>
    </source>
</evidence>
<sequence length="738" mass="84877">MYHLKWVSQFHFKNSITKLKKNSLNKCFVQSSRANWIKNLSRSYSTQVEQVNQLDNAVSNPGFPTLHNFLLKDQKKSGDLHLHTAFNLCMDELLSNADKGRIRSLTNKIHKRREEEVRTPTSLPWKEESTKTMTDAQILAYLKETMPYQYASLYHIFHELKSLLKGKPSDQLKVLDCGKGPNLGAILCQSFFPTTIPFSVVEENRFLREIIKQLNQNISSSLDSGNLNPELFGRLPLSQKGNYDLVIASNRLLECDSDEELFGYLRALWSLLNKGGIVILTEQGSKHGFHAIKRARSFLINRGKDKENDRLDARILAPCPHEDRCPINIDSGVRANVCNFKQHFFFPSFSRLYVPRSEQRSQSHSKFSYVVLQKGVARESNTYKPVQNEQELLKPGFEDNDGHINWPRIIRSPLKRHGHVIVDVCDHDAQLRRHIIPKSQGKLYYQIARKSNLGDRFPIKGKVQSVEQKQQANKHLEANEEHAALNSPLKDSSEVSEKTIPSYAFTGKRYYSTSPYFRQNSSKFFGSARGSLINRRFYSQRHKINPKLKYQRQTTINYLIALSVLVLGITYASVPLYRLFCSKTGYGGTVNTDQERMNVDRMVPRRDSKRVRVTFNSDVAGNLRWKLYPQQKEIWVQPGETALAFYTAENYSDEDIVGVATYNIVPGQAAIYFSKVACFCFEEQKLDAGEKVDLPVFFFLDPEFVDDPNMKYVDDILLSYTFFEAKYDNNGNLLTQLN</sequence>
<dbReference type="OMA" id="LPWKEES"/>
<gene>
    <name evidence="17" type="ORF">SOCG_02244</name>
</gene>
<dbReference type="InterPro" id="IPR023471">
    <property type="entry name" value="CtaG/Cox11_dom_sf"/>
</dbReference>
<dbReference type="PANTHER" id="PTHR21320">
    <property type="entry name" value="CYTOCHROME C OXIDASE ASSEMBLY PROTEIN COX11-RELATED"/>
    <property type="match status" value="1"/>
</dbReference>
<dbReference type="Pfam" id="PF04442">
    <property type="entry name" value="CtaG_Cox11"/>
    <property type="match status" value="1"/>
</dbReference>
<dbReference type="GO" id="GO:0005743">
    <property type="term" value="C:mitochondrial inner membrane"/>
    <property type="evidence" value="ECO:0007669"/>
    <property type="project" value="UniProtKB-SubCell"/>
</dbReference>
<dbReference type="eggNOG" id="KOG2539">
    <property type="taxonomic scope" value="Eukaryota"/>
</dbReference>
<dbReference type="SUPFAM" id="SSF53335">
    <property type="entry name" value="S-adenosyl-L-methionine-dependent methyltransferases"/>
    <property type="match status" value="1"/>
</dbReference>
<evidence type="ECO:0000256" key="13">
    <source>
        <dbReference type="ARBA" id="ARBA00061184"/>
    </source>
</evidence>
<keyword evidence="10" id="KW-0496">Mitochondrion</keyword>
<comment type="subcellular location">
    <subcellularLocation>
        <location evidence="2">Mitochondrion inner membrane</location>
        <topology evidence="2">Single-pass membrane protein</topology>
        <orientation evidence="2">Intermembrane side</orientation>
    </subcellularLocation>
</comment>
<evidence type="ECO:0000256" key="12">
    <source>
        <dbReference type="ARBA" id="ARBA00045681"/>
    </source>
</evidence>
<name>S9Q3V3_SCHOY</name>
<evidence type="ECO:0000313" key="17">
    <source>
        <dbReference type="EMBL" id="EPX74762.1"/>
    </source>
</evidence>
<reference evidence="17 18" key="1">
    <citation type="journal article" date="2011" name="Science">
        <title>Comparative functional genomics of the fission yeasts.</title>
        <authorList>
            <person name="Rhind N."/>
            <person name="Chen Z."/>
            <person name="Yassour M."/>
            <person name="Thompson D.A."/>
            <person name="Haas B.J."/>
            <person name="Habib N."/>
            <person name="Wapinski I."/>
            <person name="Roy S."/>
            <person name="Lin M.F."/>
            <person name="Heiman D.I."/>
            <person name="Young S.K."/>
            <person name="Furuya K."/>
            <person name="Guo Y."/>
            <person name="Pidoux A."/>
            <person name="Chen H.M."/>
            <person name="Robbertse B."/>
            <person name="Goldberg J.M."/>
            <person name="Aoki K."/>
            <person name="Bayne E.H."/>
            <person name="Berlin A.M."/>
            <person name="Desjardins C.A."/>
            <person name="Dobbs E."/>
            <person name="Dukaj L."/>
            <person name="Fan L."/>
            <person name="FitzGerald M.G."/>
            <person name="French C."/>
            <person name="Gujja S."/>
            <person name="Hansen K."/>
            <person name="Keifenheim D."/>
            <person name="Levin J.Z."/>
            <person name="Mosher R.A."/>
            <person name="Mueller C.A."/>
            <person name="Pfiffner J."/>
            <person name="Priest M."/>
            <person name="Russ C."/>
            <person name="Smialowska A."/>
            <person name="Swoboda P."/>
            <person name="Sykes S.M."/>
            <person name="Vaughn M."/>
            <person name="Vengrova S."/>
            <person name="Yoder R."/>
            <person name="Zeng Q."/>
            <person name="Allshire R."/>
            <person name="Baulcombe D."/>
            <person name="Birren B.W."/>
            <person name="Brown W."/>
            <person name="Ekwall K."/>
            <person name="Kellis M."/>
            <person name="Leatherwood J."/>
            <person name="Levin H."/>
            <person name="Margalit H."/>
            <person name="Martienssen R."/>
            <person name="Nieduszynski C.A."/>
            <person name="Spatafora J.W."/>
            <person name="Friedman N."/>
            <person name="Dalgaard J.Z."/>
            <person name="Baumann P."/>
            <person name="Niki H."/>
            <person name="Regev A."/>
            <person name="Nusbaum C."/>
        </authorList>
    </citation>
    <scope>NUCLEOTIDE SEQUENCE [LARGE SCALE GENOMIC DNA]</scope>
    <source>
        <strain evidence="18">yFS286</strain>
    </source>
</reference>
<keyword evidence="5" id="KW-0999">Mitochondrion inner membrane</keyword>
<evidence type="ECO:0000313" key="18">
    <source>
        <dbReference type="Proteomes" id="UP000016088"/>
    </source>
</evidence>
<comment type="function">
    <text evidence="12">Mitochondrial ribosome (mitoribosome) assembly factor. Binds at the interface of the head and body domains of the mitochondrial small ribosomal subunit (mt-SSU), occluding the mRNA channel and preventing compaction of the head domain towards the body. Probable inactive methyltransferase: retains the characteristic folding and ability to bind S-adenosyl-L-methionine, but it probably lost its methyltransferase activity.</text>
</comment>
<dbReference type="Proteomes" id="UP000016088">
    <property type="component" value="Unassembled WGS sequence"/>
</dbReference>
<evidence type="ECO:0000256" key="4">
    <source>
        <dbReference type="ARBA" id="ARBA00022723"/>
    </source>
</evidence>
<dbReference type="GO" id="GO:0005507">
    <property type="term" value="F:copper ion binding"/>
    <property type="evidence" value="ECO:0007669"/>
    <property type="project" value="InterPro"/>
</dbReference>
<dbReference type="Gene3D" id="2.60.370.10">
    <property type="entry name" value="Ctag/Cox11"/>
    <property type="match status" value="1"/>
</dbReference>
<dbReference type="GO" id="GO:0051536">
    <property type="term" value="F:iron-sulfur cluster binding"/>
    <property type="evidence" value="ECO:0007669"/>
    <property type="project" value="UniProtKB-KW"/>
</dbReference>
<dbReference type="GeneID" id="25031222"/>
<comment type="similarity">
    <text evidence="13">In the N-terminal section; belongs to the methyltransferase superfamily. Rsm22 family.</text>
</comment>
<dbReference type="RefSeq" id="XP_013016192.1">
    <property type="nucleotide sequence ID" value="XM_013160738.1"/>
</dbReference>
<keyword evidence="9" id="KW-0411">Iron-sulfur</keyword>
<comment type="subunit">
    <text evidence="15">Associates with the mitochondrial ribosome (mitoribosome). Only transiently interacts with the mitoribosome.</text>
</comment>
<dbReference type="GO" id="GO:0006412">
    <property type="term" value="P:translation"/>
    <property type="evidence" value="ECO:0007669"/>
    <property type="project" value="InterPro"/>
</dbReference>
<dbReference type="HAMAP" id="MF_00155">
    <property type="entry name" value="CtaG"/>
    <property type="match status" value="1"/>
</dbReference>
<dbReference type="PANTHER" id="PTHR21320:SF3">
    <property type="entry name" value="CYTOCHROME C OXIDASE ASSEMBLY PROTEIN COX11, MITOCHONDRIAL-RELATED"/>
    <property type="match status" value="1"/>
</dbReference>
<evidence type="ECO:0000256" key="11">
    <source>
        <dbReference type="ARBA" id="ARBA00023136"/>
    </source>
</evidence>
<evidence type="ECO:0000256" key="3">
    <source>
        <dbReference type="ARBA" id="ARBA00022692"/>
    </source>
</evidence>
<keyword evidence="6" id="KW-0809">Transit peptide</keyword>
<dbReference type="GO" id="GO:0008168">
    <property type="term" value="F:methyltransferase activity"/>
    <property type="evidence" value="ECO:0007669"/>
    <property type="project" value="InterPro"/>
</dbReference>
<dbReference type="NCBIfam" id="NF003465">
    <property type="entry name" value="PRK05089.1"/>
    <property type="match status" value="1"/>
</dbReference>
<dbReference type="GO" id="GO:0005759">
    <property type="term" value="C:mitochondrial matrix"/>
    <property type="evidence" value="ECO:0007669"/>
    <property type="project" value="UniProtKB-ARBA"/>
</dbReference>
<accession>S9Q3V3</accession>
<dbReference type="VEuPathDB" id="FungiDB:SOCG_02244"/>
<keyword evidence="7 16" id="KW-1133">Transmembrane helix</keyword>
<keyword evidence="18" id="KW-1185">Reference proteome</keyword>
<protein>
    <submittedName>
        <fullName evidence="17">Cytochrome c oxidase assembly protein COX11</fullName>
    </submittedName>
</protein>